<protein>
    <submittedName>
        <fullName evidence="2">Uncharacterized protein</fullName>
    </submittedName>
</protein>
<organism evidence="1 2">
    <name type="scientific">Romanomermis culicivorax</name>
    <name type="common">Nematode worm</name>
    <dbReference type="NCBI Taxonomy" id="13658"/>
    <lineage>
        <taxon>Eukaryota</taxon>
        <taxon>Metazoa</taxon>
        <taxon>Ecdysozoa</taxon>
        <taxon>Nematoda</taxon>
        <taxon>Enoplea</taxon>
        <taxon>Dorylaimia</taxon>
        <taxon>Mermithida</taxon>
        <taxon>Mermithoidea</taxon>
        <taxon>Mermithidae</taxon>
        <taxon>Romanomermis</taxon>
    </lineage>
</organism>
<accession>A0A915IBS0</accession>
<dbReference type="AlphaFoldDB" id="A0A915IBS0"/>
<evidence type="ECO:0000313" key="1">
    <source>
        <dbReference type="Proteomes" id="UP000887565"/>
    </source>
</evidence>
<proteinExistence type="predicted"/>
<sequence>MKKACSRYEMLWKRHMLQIKCKFGKYKIGRVENLHCVFDVSKELCWC</sequence>
<reference evidence="2" key="1">
    <citation type="submission" date="2022-11" db="UniProtKB">
        <authorList>
            <consortium name="WormBaseParasite"/>
        </authorList>
    </citation>
    <scope>IDENTIFICATION</scope>
</reference>
<name>A0A915IBS0_ROMCU</name>
<dbReference type="WBParaSite" id="nRc.2.0.1.t11337-RA">
    <property type="protein sequence ID" value="nRc.2.0.1.t11337-RA"/>
    <property type="gene ID" value="nRc.2.0.1.g11337"/>
</dbReference>
<dbReference type="Proteomes" id="UP000887565">
    <property type="component" value="Unplaced"/>
</dbReference>
<keyword evidence="1" id="KW-1185">Reference proteome</keyword>
<evidence type="ECO:0000313" key="2">
    <source>
        <dbReference type="WBParaSite" id="nRc.2.0.1.t11337-RA"/>
    </source>
</evidence>